<name>A0AAV6V7G1_9ARAC</name>
<keyword evidence="3" id="KW-1185">Reference proteome</keyword>
<evidence type="ECO:0000313" key="3">
    <source>
        <dbReference type="Proteomes" id="UP000827092"/>
    </source>
</evidence>
<feature type="region of interest" description="Disordered" evidence="1">
    <location>
        <begin position="1"/>
        <end position="54"/>
    </location>
</feature>
<evidence type="ECO:0000256" key="1">
    <source>
        <dbReference type="SAM" id="MobiDB-lite"/>
    </source>
</evidence>
<gene>
    <name evidence="2" type="ORF">JTE90_009703</name>
</gene>
<dbReference type="AlphaFoldDB" id="A0AAV6V7G1"/>
<proteinExistence type="predicted"/>
<dbReference type="EMBL" id="JAFNEN010000136">
    <property type="protein sequence ID" value="KAG8192675.1"/>
    <property type="molecule type" value="Genomic_DNA"/>
</dbReference>
<comment type="caution">
    <text evidence="2">The sequence shown here is derived from an EMBL/GenBank/DDBJ whole genome shotgun (WGS) entry which is preliminary data.</text>
</comment>
<organism evidence="2 3">
    <name type="scientific">Oedothorax gibbosus</name>
    <dbReference type="NCBI Taxonomy" id="931172"/>
    <lineage>
        <taxon>Eukaryota</taxon>
        <taxon>Metazoa</taxon>
        <taxon>Ecdysozoa</taxon>
        <taxon>Arthropoda</taxon>
        <taxon>Chelicerata</taxon>
        <taxon>Arachnida</taxon>
        <taxon>Araneae</taxon>
        <taxon>Araneomorphae</taxon>
        <taxon>Entelegynae</taxon>
        <taxon>Araneoidea</taxon>
        <taxon>Linyphiidae</taxon>
        <taxon>Erigoninae</taxon>
        <taxon>Oedothorax</taxon>
    </lineage>
</organism>
<sequence>MPKSHPSPVDSVITKGFRTRQAANQRRIRTTEVQSKEEKKSNSMLDPCQENEKNDVRREVQVHFPLLDPRDRNLSLTSTLVKLIKTWPLQDFLKKELKRKRKIIIPRKEVAGIQTRVKFLK</sequence>
<accession>A0AAV6V7G1</accession>
<reference evidence="2 3" key="1">
    <citation type="journal article" date="2022" name="Nat. Ecol. Evol.">
        <title>A masculinizing supergene underlies an exaggerated male reproductive morph in a spider.</title>
        <authorList>
            <person name="Hendrickx F."/>
            <person name="De Corte Z."/>
            <person name="Sonet G."/>
            <person name="Van Belleghem S.M."/>
            <person name="Kostlbacher S."/>
            <person name="Vangestel C."/>
        </authorList>
    </citation>
    <scope>NUCLEOTIDE SEQUENCE [LARGE SCALE GENOMIC DNA]</scope>
    <source>
        <strain evidence="2">W744_W776</strain>
    </source>
</reference>
<evidence type="ECO:0000313" key="2">
    <source>
        <dbReference type="EMBL" id="KAG8192675.1"/>
    </source>
</evidence>
<protein>
    <submittedName>
        <fullName evidence="2">Uncharacterized protein</fullName>
    </submittedName>
</protein>
<dbReference type="Proteomes" id="UP000827092">
    <property type="component" value="Unassembled WGS sequence"/>
</dbReference>